<dbReference type="EMBL" id="BFEA01000244">
    <property type="protein sequence ID" value="GBG76405.1"/>
    <property type="molecule type" value="Genomic_DNA"/>
</dbReference>
<gene>
    <name evidence="2" type="ORF">CBR_g22153</name>
</gene>
<keyword evidence="3" id="KW-1185">Reference proteome</keyword>
<dbReference type="Proteomes" id="UP000265515">
    <property type="component" value="Unassembled WGS sequence"/>
</dbReference>
<feature type="coiled-coil region" evidence="1">
    <location>
        <begin position="83"/>
        <end position="124"/>
    </location>
</feature>
<evidence type="ECO:0000313" key="3">
    <source>
        <dbReference type="Proteomes" id="UP000265515"/>
    </source>
</evidence>
<name>A0A388L269_CHABU</name>
<dbReference type="Gramene" id="GBG76405">
    <property type="protein sequence ID" value="GBG76405"/>
    <property type="gene ID" value="CBR_g22153"/>
</dbReference>
<evidence type="ECO:0000313" key="2">
    <source>
        <dbReference type="EMBL" id="GBG76405.1"/>
    </source>
</evidence>
<organism evidence="2 3">
    <name type="scientific">Chara braunii</name>
    <name type="common">Braun's stonewort</name>
    <dbReference type="NCBI Taxonomy" id="69332"/>
    <lineage>
        <taxon>Eukaryota</taxon>
        <taxon>Viridiplantae</taxon>
        <taxon>Streptophyta</taxon>
        <taxon>Charophyceae</taxon>
        <taxon>Charales</taxon>
        <taxon>Characeae</taxon>
        <taxon>Chara</taxon>
    </lineage>
</organism>
<keyword evidence="1" id="KW-0175">Coiled coil</keyword>
<sequence>MTTLEEQIAILRWMKYDAVNKAEVWKQEAQRPGNKRGGINIGATPTTQARIRPRCTPASITAPSKKMTMEDYREFAQHHDEEINLLKDMLAKEVERRKEVEEEALQLKEKLARLKIEKNDKQTTATCRRSRLEAVIEGVVGPSSRGKKMATTSKADALRNEKVSNDKGSFLKENRNNLKSLKNELSWRFAQRKGYCILPWTRRKKKLYSDDWSKRFGKMTQREPTPME</sequence>
<comment type="caution">
    <text evidence="2">The sequence shown here is derived from an EMBL/GenBank/DDBJ whole genome shotgun (WGS) entry which is preliminary data.</text>
</comment>
<reference evidence="2 3" key="1">
    <citation type="journal article" date="2018" name="Cell">
        <title>The Chara Genome: Secondary Complexity and Implications for Plant Terrestrialization.</title>
        <authorList>
            <person name="Nishiyama T."/>
            <person name="Sakayama H."/>
            <person name="Vries J.D."/>
            <person name="Buschmann H."/>
            <person name="Saint-Marcoux D."/>
            <person name="Ullrich K.K."/>
            <person name="Haas F.B."/>
            <person name="Vanderstraeten L."/>
            <person name="Becker D."/>
            <person name="Lang D."/>
            <person name="Vosolsobe S."/>
            <person name="Rombauts S."/>
            <person name="Wilhelmsson P.K.I."/>
            <person name="Janitza P."/>
            <person name="Kern R."/>
            <person name="Heyl A."/>
            <person name="Rumpler F."/>
            <person name="Villalobos L.I.A.C."/>
            <person name="Clay J.M."/>
            <person name="Skokan R."/>
            <person name="Toyoda A."/>
            <person name="Suzuki Y."/>
            <person name="Kagoshima H."/>
            <person name="Schijlen E."/>
            <person name="Tajeshwar N."/>
            <person name="Catarino B."/>
            <person name="Hetherington A.J."/>
            <person name="Saltykova A."/>
            <person name="Bonnot C."/>
            <person name="Breuninger H."/>
            <person name="Symeonidi A."/>
            <person name="Radhakrishnan G.V."/>
            <person name="Van Nieuwerburgh F."/>
            <person name="Deforce D."/>
            <person name="Chang C."/>
            <person name="Karol K.G."/>
            <person name="Hedrich R."/>
            <person name="Ulvskov P."/>
            <person name="Glockner G."/>
            <person name="Delwiche C.F."/>
            <person name="Petrasek J."/>
            <person name="Van de Peer Y."/>
            <person name="Friml J."/>
            <person name="Beilby M."/>
            <person name="Dolan L."/>
            <person name="Kohara Y."/>
            <person name="Sugano S."/>
            <person name="Fujiyama A."/>
            <person name="Delaux P.-M."/>
            <person name="Quint M."/>
            <person name="TheiBen G."/>
            <person name="Hagemann M."/>
            <person name="Harholt J."/>
            <person name="Dunand C."/>
            <person name="Zachgo S."/>
            <person name="Langdale J."/>
            <person name="Maumus F."/>
            <person name="Straeten D.V.D."/>
            <person name="Gould S.B."/>
            <person name="Rensing S.A."/>
        </authorList>
    </citation>
    <scope>NUCLEOTIDE SEQUENCE [LARGE SCALE GENOMIC DNA]</scope>
    <source>
        <strain evidence="2 3">S276</strain>
    </source>
</reference>
<protein>
    <submittedName>
        <fullName evidence="2">Uncharacterized protein</fullName>
    </submittedName>
</protein>
<dbReference type="AlphaFoldDB" id="A0A388L269"/>
<evidence type="ECO:0000256" key="1">
    <source>
        <dbReference type="SAM" id="Coils"/>
    </source>
</evidence>
<proteinExistence type="predicted"/>
<accession>A0A388L269</accession>